<feature type="compositionally biased region" description="Low complexity" evidence="1">
    <location>
        <begin position="181"/>
        <end position="194"/>
    </location>
</feature>
<dbReference type="GO" id="GO:0005829">
    <property type="term" value="C:cytosol"/>
    <property type="evidence" value="ECO:0007669"/>
    <property type="project" value="TreeGrafter"/>
</dbReference>
<dbReference type="GO" id="GO:0043005">
    <property type="term" value="C:neuron projection"/>
    <property type="evidence" value="ECO:0007669"/>
    <property type="project" value="TreeGrafter"/>
</dbReference>
<dbReference type="GO" id="GO:0031982">
    <property type="term" value="C:vesicle"/>
    <property type="evidence" value="ECO:0007669"/>
    <property type="project" value="TreeGrafter"/>
</dbReference>
<dbReference type="Pfam" id="PF10274">
    <property type="entry name" value="ParcG"/>
    <property type="match status" value="2"/>
</dbReference>
<feature type="region of interest" description="Disordered" evidence="1">
    <location>
        <begin position="177"/>
        <end position="196"/>
    </location>
</feature>
<dbReference type="GeneTree" id="ENSGT00940000157330"/>
<evidence type="ECO:0000313" key="3">
    <source>
        <dbReference type="Proteomes" id="UP000007303"/>
    </source>
</evidence>
<dbReference type="InterPro" id="IPR019399">
    <property type="entry name" value="Parkin_co-regulated_protein"/>
</dbReference>
<dbReference type="SUPFAM" id="SSF48371">
    <property type="entry name" value="ARM repeat"/>
    <property type="match status" value="1"/>
</dbReference>
<dbReference type="GO" id="GO:0030544">
    <property type="term" value="F:Hsp70 protein binding"/>
    <property type="evidence" value="ECO:0007669"/>
    <property type="project" value="TreeGrafter"/>
</dbReference>
<accession>H3C983</accession>
<sequence>VAGPPAAGAYRERPSKPTSFRKSYERRELPVALLHDTRGQQIAWKVEIDKLDYHHFLPLFFDGLSETTHPYAVLARQGVHDMLEHGGPRILPVIPQLIMPIKNALNTRNRQVICSTLKVLQHLVTSADMVGEALVPYYRQILPIFNIFKNMNRLRKGSSALSRMFCPTGLLSCTSADNCGSDSPPESPSALSSSVNTGDGIDYSQHKRQNIGDLIQETLEMFERYGGEDAFINIKYMVPTYESCMLN</sequence>
<proteinExistence type="predicted"/>
<evidence type="ECO:0000256" key="1">
    <source>
        <dbReference type="SAM" id="MobiDB-lite"/>
    </source>
</evidence>
<dbReference type="PANTHER" id="PTHR21207">
    <property type="entry name" value="PARKIN COREGULATED GENE PROTEIN PARK2 COREGULATED"/>
    <property type="match status" value="1"/>
</dbReference>
<dbReference type="PANTHER" id="PTHR21207:SF2">
    <property type="entry name" value="PARKIN COREGULATED GENE PROTEIN"/>
    <property type="match status" value="1"/>
</dbReference>
<protein>
    <submittedName>
        <fullName evidence="2">PARK2 co-regulated</fullName>
    </submittedName>
</protein>
<reference evidence="2" key="2">
    <citation type="submission" date="2025-08" db="UniProtKB">
        <authorList>
            <consortium name="Ensembl"/>
        </authorList>
    </citation>
    <scope>IDENTIFICATION</scope>
</reference>
<name>H3C983_TETNG</name>
<dbReference type="HOGENOM" id="CLU_073223_1_0_1"/>
<dbReference type="Ensembl" id="ENSTNIT00000004951.1">
    <property type="protein sequence ID" value="ENSTNIP00000004805.1"/>
    <property type="gene ID" value="ENSTNIG00000017258.1"/>
</dbReference>
<evidence type="ECO:0000313" key="2">
    <source>
        <dbReference type="Ensembl" id="ENSTNIP00000004805.1"/>
    </source>
</evidence>
<dbReference type="STRING" id="99883.ENSTNIP00000004805"/>
<dbReference type="InterPro" id="IPR016024">
    <property type="entry name" value="ARM-type_fold"/>
</dbReference>
<reference evidence="2" key="3">
    <citation type="submission" date="2025-09" db="UniProtKB">
        <authorList>
            <consortium name="Ensembl"/>
        </authorList>
    </citation>
    <scope>IDENTIFICATION</scope>
</reference>
<dbReference type="InParanoid" id="H3C983"/>
<dbReference type="Proteomes" id="UP000007303">
    <property type="component" value="Unassembled WGS sequence"/>
</dbReference>
<feature type="region of interest" description="Disordered" evidence="1">
    <location>
        <begin position="1"/>
        <end position="21"/>
    </location>
</feature>
<dbReference type="AlphaFoldDB" id="H3C983"/>
<reference evidence="3" key="1">
    <citation type="journal article" date="2004" name="Nature">
        <title>Genome duplication in the teleost fish Tetraodon nigroviridis reveals the early vertebrate proto-karyotype.</title>
        <authorList>
            <person name="Jaillon O."/>
            <person name="Aury J.-M."/>
            <person name="Brunet F."/>
            <person name="Petit J.-L."/>
            <person name="Stange-Thomann N."/>
            <person name="Mauceli E."/>
            <person name="Bouneau L."/>
            <person name="Fischer C."/>
            <person name="Ozouf-Costaz C."/>
            <person name="Bernot A."/>
            <person name="Nicaud S."/>
            <person name="Jaffe D."/>
            <person name="Fisher S."/>
            <person name="Lutfalla G."/>
            <person name="Dossat C."/>
            <person name="Segurens B."/>
            <person name="Dasilva C."/>
            <person name="Salanoubat M."/>
            <person name="Levy M."/>
            <person name="Boudet N."/>
            <person name="Castellano S."/>
            <person name="Anthouard V."/>
            <person name="Jubin C."/>
            <person name="Castelli V."/>
            <person name="Katinka M."/>
            <person name="Vacherie B."/>
            <person name="Biemont C."/>
            <person name="Skalli Z."/>
            <person name="Cattolico L."/>
            <person name="Poulain J."/>
            <person name="De Berardinis V."/>
            <person name="Cruaud C."/>
            <person name="Duprat S."/>
            <person name="Brottier P."/>
            <person name="Coutanceau J.-P."/>
            <person name="Gouzy J."/>
            <person name="Parra G."/>
            <person name="Lardier G."/>
            <person name="Chapple C."/>
            <person name="McKernan K.J."/>
            <person name="McEwan P."/>
            <person name="Bosak S."/>
            <person name="Kellis M."/>
            <person name="Volff J.-N."/>
            <person name="Guigo R."/>
            <person name="Zody M.C."/>
            <person name="Mesirov J."/>
            <person name="Lindblad-Toh K."/>
            <person name="Birren B."/>
            <person name="Nusbaum C."/>
            <person name="Kahn D."/>
            <person name="Robinson-Rechavi M."/>
            <person name="Laudet V."/>
            <person name="Schachter V."/>
            <person name="Quetier F."/>
            <person name="Saurin W."/>
            <person name="Scarpelli C."/>
            <person name="Wincker P."/>
            <person name="Lander E.S."/>
            <person name="Weissenbach J."/>
            <person name="Roest Crollius H."/>
        </authorList>
    </citation>
    <scope>NUCLEOTIDE SEQUENCE [LARGE SCALE GENOMIC DNA]</scope>
</reference>
<keyword evidence="3" id="KW-1185">Reference proteome</keyword>
<dbReference type="GO" id="GO:0051879">
    <property type="term" value="F:Hsp90 protein binding"/>
    <property type="evidence" value="ECO:0007669"/>
    <property type="project" value="TreeGrafter"/>
</dbReference>
<organism evidence="2 3">
    <name type="scientific">Tetraodon nigroviridis</name>
    <name type="common">Spotted green pufferfish</name>
    <name type="synonym">Chelonodon nigroviridis</name>
    <dbReference type="NCBI Taxonomy" id="99883"/>
    <lineage>
        <taxon>Eukaryota</taxon>
        <taxon>Metazoa</taxon>
        <taxon>Chordata</taxon>
        <taxon>Craniata</taxon>
        <taxon>Vertebrata</taxon>
        <taxon>Euteleostomi</taxon>
        <taxon>Actinopterygii</taxon>
        <taxon>Neopterygii</taxon>
        <taxon>Teleostei</taxon>
        <taxon>Neoteleostei</taxon>
        <taxon>Acanthomorphata</taxon>
        <taxon>Eupercaria</taxon>
        <taxon>Tetraodontiformes</taxon>
        <taxon>Tetradontoidea</taxon>
        <taxon>Tetraodontidae</taxon>
        <taxon>Tetraodon</taxon>
    </lineage>
</organism>